<protein>
    <recommendedName>
        <fullName evidence="16">DNA polymerase IV</fullName>
        <shortName evidence="16">Pol IV</shortName>
        <ecNumber evidence="16">2.7.7.7</ecNumber>
    </recommendedName>
</protein>
<feature type="active site" evidence="16">
    <location>
        <position position="96"/>
    </location>
</feature>
<comment type="similarity">
    <text evidence="2 16">Belongs to the DNA polymerase type-Y family.</text>
</comment>
<evidence type="ECO:0000256" key="3">
    <source>
        <dbReference type="ARBA" id="ARBA00011245"/>
    </source>
</evidence>
<evidence type="ECO:0000256" key="7">
    <source>
        <dbReference type="ARBA" id="ARBA00022695"/>
    </source>
</evidence>
<dbReference type="HAMAP" id="MF_01113">
    <property type="entry name" value="DNApol_IV"/>
    <property type="match status" value="1"/>
</dbReference>
<dbReference type="SUPFAM" id="SSF100879">
    <property type="entry name" value="Lesion bypass DNA polymerase (Y-family), little finger domain"/>
    <property type="match status" value="1"/>
</dbReference>
<evidence type="ECO:0000256" key="4">
    <source>
        <dbReference type="ARBA" id="ARBA00022457"/>
    </source>
</evidence>
<evidence type="ECO:0000256" key="5">
    <source>
        <dbReference type="ARBA" id="ARBA00022490"/>
    </source>
</evidence>
<dbReference type="GO" id="GO:0003887">
    <property type="term" value="F:DNA-directed DNA polymerase activity"/>
    <property type="evidence" value="ECO:0007669"/>
    <property type="project" value="UniProtKB-UniRule"/>
</dbReference>
<keyword evidence="7 16" id="KW-0548">Nucleotidyltransferase</keyword>
<dbReference type="PANTHER" id="PTHR11076:SF33">
    <property type="entry name" value="DNA POLYMERASE KAPPA"/>
    <property type="match status" value="1"/>
</dbReference>
<dbReference type="InterPro" id="IPR043502">
    <property type="entry name" value="DNA/RNA_pol_sf"/>
</dbReference>
<dbReference type="InterPro" id="IPR043128">
    <property type="entry name" value="Rev_trsase/Diguanyl_cyclase"/>
</dbReference>
<dbReference type="Gene3D" id="3.30.1490.100">
    <property type="entry name" value="DNA polymerase, Y-family, little finger domain"/>
    <property type="match status" value="1"/>
</dbReference>
<evidence type="ECO:0000313" key="18">
    <source>
        <dbReference type="EMBL" id="AOT73315.1"/>
    </source>
</evidence>
<keyword evidence="11 16" id="KW-0460">Magnesium</keyword>
<gene>
    <name evidence="16" type="primary">dinB</name>
    <name evidence="18" type="ORF">Gferi_26175</name>
</gene>
<dbReference type="GO" id="GO:0000287">
    <property type="term" value="F:magnesium ion binding"/>
    <property type="evidence" value="ECO:0007669"/>
    <property type="project" value="UniProtKB-UniRule"/>
</dbReference>
<keyword evidence="12 16" id="KW-0239">DNA-directed DNA polymerase</keyword>
<dbReference type="EMBL" id="CP017269">
    <property type="protein sequence ID" value="AOT73315.1"/>
    <property type="molecule type" value="Genomic_DNA"/>
</dbReference>
<dbReference type="InterPro" id="IPR036775">
    <property type="entry name" value="DNA_pol_Y-fam_lit_finger_sf"/>
</dbReference>
<evidence type="ECO:0000256" key="16">
    <source>
        <dbReference type="HAMAP-Rule" id="MF_01113"/>
    </source>
</evidence>
<evidence type="ECO:0000256" key="6">
    <source>
        <dbReference type="ARBA" id="ARBA00022679"/>
    </source>
</evidence>
<keyword evidence="19" id="KW-1185">Reference proteome</keyword>
<keyword evidence="14 16" id="KW-0234">DNA repair</keyword>
<evidence type="ECO:0000256" key="2">
    <source>
        <dbReference type="ARBA" id="ARBA00010945"/>
    </source>
</evidence>
<dbReference type="SUPFAM" id="SSF56672">
    <property type="entry name" value="DNA/RNA polymerases"/>
    <property type="match status" value="1"/>
</dbReference>
<dbReference type="Gene3D" id="3.40.1170.60">
    <property type="match status" value="1"/>
</dbReference>
<dbReference type="Gene3D" id="1.10.150.20">
    <property type="entry name" value="5' to 3' exonuclease, C-terminal subdomain"/>
    <property type="match status" value="1"/>
</dbReference>
<evidence type="ECO:0000256" key="14">
    <source>
        <dbReference type="ARBA" id="ARBA00023204"/>
    </source>
</evidence>
<proteinExistence type="inferred from homology"/>
<dbReference type="GO" id="GO:0005829">
    <property type="term" value="C:cytosol"/>
    <property type="evidence" value="ECO:0007669"/>
    <property type="project" value="TreeGrafter"/>
</dbReference>
<keyword evidence="13 16" id="KW-0238">DNA-binding</keyword>
<dbReference type="GO" id="GO:0006261">
    <property type="term" value="P:DNA-templated DNA replication"/>
    <property type="evidence" value="ECO:0007669"/>
    <property type="project" value="UniProtKB-UniRule"/>
</dbReference>
<dbReference type="FunFam" id="3.30.1490.100:FF:000004">
    <property type="entry name" value="DNA polymerase IV"/>
    <property type="match status" value="1"/>
</dbReference>
<dbReference type="Gene3D" id="3.30.70.270">
    <property type="match status" value="1"/>
</dbReference>
<dbReference type="InterPro" id="IPR001126">
    <property type="entry name" value="UmuC"/>
</dbReference>
<keyword evidence="5 16" id="KW-0963">Cytoplasm</keyword>
<name>A0A1D8GQU8_9FIRM</name>
<comment type="catalytic activity">
    <reaction evidence="15 16">
        <text>DNA(n) + a 2'-deoxyribonucleoside 5'-triphosphate = DNA(n+1) + diphosphate</text>
        <dbReference type="Rhea" id="RHEA:22508"/>
        <dbReference type="Rhea" id="RHEA-COMP:17339"/>
        <dbReference type="Rhea" id="RHEA-COMP:17340"/>
        <dbReference type="ChEBI" id="CHEBI:33019"/>
        <dbReference type="ChEBI" id="CHEBI:61560"/>
        <dbReference type="ChEBI" id="CHEBI:173112"/>
        <dbReference type="EC" id="2.7.7.7"/>
    </reaction>
</comment>
<comment type="subunit">
    <text evidence="3 16">Monomer.</text>
</comment>
<evidence type="ECO:0000256" key="13">
    <source>
        <dbReference type="ARBA" id="ARBA00023125"/>
    </source>
</evidence>
<organism evidence="18 19">
    <name type="scientific">Geosporobacter ferrireducens</name>
    <dbReference type="NCBI Taxonomy" id="1424294"/>
    <lineage>
        <taxon>Bacteria</taxon>
        <taxon>Bacillati</taxon>
        <taxon>Bacillota</taxon>
        <taxon>Clostridia</taxon>
        <taxon>Peptostreptococcales</taxon>
        <taxon>Thermotaleaceae</taxon>
        <taxon>Geosporobacter</taxon>
    </lineage>
</organism>
<keyword evidence="10 16" id="KW-0227">DNA damage</keyword>
<dbReference type="GO" id="GO:0006281">
    <property type="term" value="P:DNA repair"/>
    <property type="evidence" value="ECO:0007669"/>
    <property type="project" value="UniProtKB-UniRule"/>
</dbReference>
<feature type="domain" description="UmuC" evidence="17">
    <location>
        <begin position="1"/>
        <end position="172"/>
    </location>
</feature>
<dbReference type="STRING" id="1424294.Gferi_26175"/>
<evidence type="ECO:0000256" key="11">
    <source>
        <dbReference type="ARBA" id="ARBA00022842"/>
    </source>
</evidence>
<dbReference type="Pfam" id="PF00817">
    <property type="entry name" value="IMS"/>
    <property type="match status" value="1"/>
</dbReference>
<dbReference type="Pfam" id="PF11798">
    <property type="entry name" value="IMS_HHH"/>
    <property type="match status" value="1"/>
</dbReference>
<evidence type="ECO:0000256" key="15">
    <source>
        <dbReference type="ARBA" id="ARBA00049244"/>
    </source>
</evidence>
<dbReference type="PANTHER" id="PTHR11076">
    <property type="entry name" value="DNA REPAIR POLYMERASE UMUC / TRANSFERASE FAMILY MEMBER"/>
    <property type="match status" value="1"/>
</dbReference>
<dbReference type="CDD" id="cd03586">
    <property type="entry name" value="PolY_Pol_IV_kappa"/>
    <property type="match status" value="1"/>
</dbReference>
<accession>A0A1D8GQU8</accession>
<dbReference type="Proteomes" id="UP000095743">
    <property type="component" value="Chromosome"/>
</dbReference>
<dbReference type="PROSITE" id="PS50173">
    <property type="entry name" value="UMUC"/>
    <property type="match status" value="1"/>
</dbReference>
<comment type="subcellular location">
    <subcellularLocation>
        <location evidence="1 16">Cytoplasm</location>
    </subcellularLocation>
</comment>
<feature type="binding site" evidence="16">
    <location>
        <position position="95"/>
    </location>
    <ligand>
        <name>Mg(2+)</name>
        <dbReference type="ChEBI" id="CHEBI:18420"/>
    </ligand>
</feature>
<comment type="cofactor">
    <cofactor evidence="16">
        <name>Mg(2+)</name>
        <dbReference type="ChEBI" id="CHEBI:18420"/>
    </cofactor>
    <text evidence="16">Binds 2 magnesium ions per subunit.</text>
</comment>
<evidence type="ECO:0000259" key="17">
    <source>
        <dbReference type="PROSITE" id="PS50173"/>
    </source>
</evidence>
<dbReference type="Pfam" id="PF11799">
    <property type="entry name" value="IMS_C"/>
    <property type="match status" value="1"/>
</dbReference>
<dbReference type="GO" id="GO:0009432">
    <property type="term" value="P:SOS response"/>
    <property type="evidence" value="ECO:0007669"/>
    <property type="project" value="TreeGrafter"/>
</dbReference>
<evidence type="ECO:0000256" key="9">
    <source>
        <dbReference type="ARBA" id="ARBA00022723"/>
    </source>
</evidence>
<evidence type="ECO:0000256" key="10">
    <source>
        <dbReference type="ARBA" id="ARBA00022763"/>
    </source>
</evidence>
<keyword evidence="6 16" id="KW-0808">Transferase</keyword>
<evidence type="ECO:0000313" key="19">
    <source>
        <dbReference type="Proteomes" id="UP000095743"/>
    </source>
</evidence>
<dbReference type="GO" id="GO:0042276">
    <property type="term" value="P:error-prone translesion synthesis"/>
    <property type="evidence" value="ECO:0007669"/>
    <property type="project" value="TreeGrafter"/>
</dbReference>
<reference evidence="18 19" key="1">
    <citation type="submission" date="2016-09" db="EMBL/GenBank/DDBJ databases">
        <title>Genomic analysis reveals versatility of anaerobic energy metabolism of Geosporobacter ferrireducens IRF9 of phylum Firmicutes.</title>
        <authorList>
            <person name="Kim S.-J."/>
        </authorList>
    </citation>
    <scope>NUCLEOTIDE SEQUENCE [LARGE SCALE GENOMIC DNA]</scope>
    <source>
        <strain evidence="18 19">IRF9</strain>
    </source>
</reference>
<keyword evidence="8 16" id="KW-0235">DNA replication</keyword>
<keyword evidence="4 16" id="KW-0515">Mutator protein</keyword>
<dbReference type="InterPro" id="IPR022880">
    <property type="entry name" value="DNApol_IV"/>
</dbReference>
<dbReference type="KEGG" id="gfe:Gferi_26175"/>
<feature type="site" description="Substrate discrimination" evidence="16">
    <location>
        <position position="5"/>
    </location>
</feature>
<dbReference type="NCBIfam" id="NF002677">
    <property type="entry name" value="PRK02406.1"/>
    <property type="match status" value="1"/>
</dbReference>
<dbReference type="InterPro" id="IPR017961">
    <property type="entry name" value="DNA_pol_Y-fam_little_finger"/>
</dbReference>
<sequence length="344" mass="39254">MDAFYASVEQKDYPNLRNKPIVVGGNPEERGVVCTASYEARKYGIHSAMPTVKAKKLCPELLIIPVRMERYIEISNQIHEIFAQYTDLIEPLSLDEAFLDVCGSDSIEIGLEIKHKIKQELDLTASVGISVNKFLAKLASGYQKPDGFTVIEEKNIQKFLNRLPVGKLWGVGPKTEKELNRIGIYQVHDLLKYDERILVGKFGKKGIELLNYARGKDDRPVENKYKRKSLGEECTFAKDTDDLTLLKEQIYQQCEAIVKKLQEGNLLVRTLTVKVKYEDFTQISRTVSFSGYTSDLKLLREASENVLVKKISRDKKLRLVGIQVSNILHPNEPMQMQLNFDHML</sequence>
<dbReference type="InterPro" id="IPR050116">
    <property type="entry name" value="DNA_polymerase-Y"/>
</dbReference>
<comment type="caution">
    <text evidence="16">Lacks conserved residue(s) required for the propagation of feature annotation.</text>
</comment>
<evidence type="ECO:0000256" key="1">
    <source>
        <dbReference type="ARBA" id="ARBA00004496"/>
    </source>
</evidence>
<dbReference type="FunFam" id="3.40.1170.60:FF:000001">
    <property type="entry name" value="DNA polymerase IV"/>
    <property type="match status" value="1"/>
</dbReference>
<evidence type="ECO:0000256" key="12">
    <source>
        <dbReference type="ARBA" id="ARBA00022932"/>
    </source>
</evidence>
<evidence type="ECO:0000256" key="8">
    <source>
        <dbReference type="ARBA" id="ARBA00022705"/>
    </source>
</evidence>
<keyword evidence="9 16" id="KW-0479">Metal-binding</keyword>
<dbReference type="EC" id="2.7.7.7" evidence="16"/>
<dbReference type="GO" id="GO:0003684">
    <property type="term" value="F:damaged DNA binding"/>
    <property type="evidence" value="ECO:0007669"/>
    <property type="project" value="InterPro"/>
</dbReference>
<dbReference type="InterPro" id="IPR024728">
    <property type="entry name" value="PolY_HhH_motif"/>
</dbReference>
<dbReference type="AlphaFoldDB" id="A0A1D8GQU8"/>
<comment type="function">
    <text evidence="16">Poorly processive, error-prone DNA polymerase involved in untargeted mutagenesis. Copies undamaged DNA at stalled replication forks, which arise in vivo from mismatched or misaligned primer ends. These misaligned primers can be extended by PolIV. Exhibits no 3'-5' exonuclease (proofreading) activity. May be involved in translesional synthesis, in conjunction with the beta clamp from PolIII.</text>
</comment>